<keyword evidence="1" id="KW-0548">Nucleotidyltransferase</keyword>
<evidence type="ECO:0000313" key="2">
    <source>
        <dbReference type="Proteomes" id="UP000299102"/>
    </source>
</evidence>
<reference evidence="1 2" key="1">
    <citation type="journal article" date="2019" name="Commun. Biol.">
        <title>The bagworm genome reveals a unique fibroin gene that provides high tensile strength.</title>
        <authorList>
            <person name="Kono N."/>
            <person name="Nakamura H."/>
            <person name="Ohtoshi R."/>
            <person name="Tomita M."/>
            <person name="Numata K."/>
            <person name="Arakawa K."/>
        </authorList>
    </citation>
    <scope>NUCLEOTIDE SEQUENCE [LARGE SCALE GENOMIC DNA]</scope>
</reference>
<comment type="caution">
    <text evidence="1">The sequence shown here is derived from an EMBL/GenBank/DDBJ whole genome shotgun (WGS) entry which is preliminary data.</text>
</comment>
<dbReference type="PANTHER" id="PTHR19446">
    <property type="entry name" value="REVERSE TRANSCRIPTASES"/>
    <property type="match status" value="1"/>
</dbReference>
<dbReference type="EMBL" id="BGZK01004328">
    <property type="protein sequence ID" value="GBP08358.1"/>
    <property type="molecule type" value="Genomic_DNA"/>
</dbReference>
<dbReference type="Proteomes" id="UP000299102">
    <property type="component" value="Unassembled WGS sequence"/>
</dbReference>
<evidence type="ECO:0000313" key="1">
    <source>
        <dbReference type="EMBL" id="GBP08358.1"/>
    </source>
</evidence>
<proteinExistence type="predicted"/>
<keyword evidence="1" id="KW-0808">Transferase</keyword>
<sequence>MDVQRHRLGRNVRTGWRRLEVTPPTLPPPYKITSPDVPSVRQHRDAPLCRKGSSGDPGRVLEGTIHSSSIIMCTPEAASHHAQVERQVQEFLTAPVPPLPGVYFVSPAETGRATARLPKRKAPGPDGIPTAVIRQLPRRAMVAMTRLFNGILRTGHFPRNWKMGRVIAIPKPGKNT</sequence>
<gene>
    <name evidence="1" type="primary">pol</name>
    <name evidence="1" type="ORF">EVAR_90989_1</name>
</gene>
<accession>A0A4C1T4H6</accession>
<keyword evidence="2" id="KW-1185">Reference proteome</keyword>
<dbReference type="AlphaFoldDB" id="A0A4C1T4H6"/>
<organism evidence="1 2">
    <name type="scientific">Eumeta variegata</name>
    <name type="common">Bagworm moth</name>
    <name type="synonym">Eumeta japonica</name>
    <dbReference type="NCBI Taxonomy" id="151549"/>
    <lineage>
        <taxon>Eukaryota</taxon>
        <taxon>Metazoa</taxon>
        <taxon>Ecdysozoa</taxon>
        <taxon>Arthropoda</taxon>
        <taxon>Hexapoda</taxon>
        <taxon>Insecta</taxon>
        <taxon>Pterygota</taxon>
        <taxon>Neoptera</taxon>
        <taxon>Endopterygota</taxon>
        <taxon>Lepidoptera</taxon>
        <taxon>Glossata</taxon>
        <taxon>Ditrysia</taxon>
        <taxon>Tineoidea</taxon>
        <taxon>Psychidae</taxon>
        <taxon>Oiketicinae</taxon>
        <taxon>Eumeta</taxon>
    </lineage>
</organism>
<keyword evidence="1" id="KW-0695">RNA-directed DNA polymerase</keyword>
<name>A0A4C1T4H6_EUMVA</name>
<dbReference type="GO" id="GO:0003964">
    <property type="term" value="F:RNA-directed DNA polymerase activity"/>
    <property type="evidence" value="ECO:0007669"/>
    <property type="project" value="UniProtKB-KW"/>
</dbReference>
<protein>
    <submittedName>
        <fullName evidence="1">RNA-directed DNA polymerase from mobile element jockey</fullName>
    </submittedName>
</protein>
<dbReference type="OrthoDB" id="412981at2759"/>